<dbReference type="PANTHER" id="PTHR16056">
    <property type="entry name" value="REGULATOR OF MICROTUBULE DYNAMICS PROTEIN"/>
    <property type="match status" value="1"/>
</dbReference>
<sequence length="643" mass="74974">MHKTGATRYQKFLKAEKAKTKLKGKKDKELPKGTNVTKTNFKVKKIVLKEQLKKHGHNEALSIRKLNLKELLSRLNHFNTNSRTDALDGIKELITIHPEALEKNLGELIHGITMLILNIEKVVRQKALKVLHLILSNVATEKMEPFFDIMSTYLRSAMTHIDSRIQEDSLFFLDILLTCVPSRVAEDFHKIIPNFLDMISKLKVDAKPGRTLTVNLNSQITSVKWRVQVFQRLKEFLLKYALYKQIHQTEKNNTSNLHFFNTTKLNYYNLFNPLYISNCHISCFSSKSSELQVDEIEKFKDYTETLMPLLFATWLEVCPNRKSDANFDTVVNEETALLLKYILQIISLLQSFVKHFKQKCPSSNIDNIFYQKYKSLFSQNFLNSFPFVTNIRTNQKTNNANKDEIKDPKLISENLEICRLFITFNPNINLKNQSREISTVLSYIEKTFNQNVDNNINNIIINILHTVFSKEITNWTKTLSVLDNLFRKIIWIYFNKTMPESFKQDIFTLLCKIALTEKLSHFHTCDAFEMWLKNLPVILLGNQLNIQTVNIIHQFAISNNTVFNSVMKPRLLDIIKNLPKIVIIDADDNSNSYHKLLSIFYWIKVWDTESLNLLESQLMDNVYKPDHGKYIFDTLRLRSGGIL</sequence>
<dbReference type="Proteomes" id="UP001153954">
    <property type="component" value="Unassembled WGS sequence"/>
</dbReference>
<dbReference type="InterPro" id="IPR016024">
    <property type="entry name" value="ARM-type_fold"/>
</dbReference>
<evidence type="ECO:0000313" key="5">
    <source>
        <dbReference type="EMBL" id="CAH2084888.1"/>
    </source>
</evidence>
<dbReference type="AlphaFoldDB" id="A0AAU9TFL3"/>
<name>A0AAU9TFL3_EUPED</name>
<evidence type="ECO:0000259" key="4">
    <source>
        <dbReference type="Pfam" id="PF12333"/>
    </source>
</evidence>
<dbReference type="Gene3D" id="1.25.10.10">
    <property type="entry name" value="Leucine-rich Repeat Variant"/>
    <property type="match status" value="1"/>
</dbReference>
<proteinExistence type="inferred from homology"/>
<gene>
    <name evidence="5" type="ORF">EEDITHA_LOCUS1420</name>
</gene>
<dbReference type="GO" id="GO:0071339">
    <property type="term" value="C:MLL1 complex"/>
    <property type="evidence" value="ECO:0007669"/>
    <property type="project" value="TreeGrafter"/>
</dbReference>
<organism evidence="5 6">
    <name type="scientific">Euphydryas editha</name>
    <name type="common">Edith's checkerspot</name>
    <dbReference type="NCBI Taxonomy" id="104508"/>
    <lineage>
        <taxon>Eukaryota</taxon>
        <taxon>Metazoa</taxon>
        <taxon>Ecdysozoa</taxon>
        <taxon>Arthropoda</taxon>
        <taxon>Hexapoda</taxon>
        <taxon>Insecta</taxon>
        <taxon>Pterygota</taxon>
        <taxon>Neoptera</taxon>
        <taxon>Endopterygota</taxon>
        <taxon>Lepidoptera</taxon>
        <taxon>Glossata</taxon>
        <taxon>Ditrysia</taxon>
        <taxon>Papilionoidea</taxon>
        <taxon>Nymphalidae</taxon>
        <taxon>Nymphalinae</taxon>
        <taxon>Euphydryas</taxon>
    </lineage>
</organism>
<dbReference type="SUPFAM" id="SSF48371">
    <property type="entry name" value="ARM repeat"/>
    <property type="match status" value="1"/>
</dbReference>
<feature type="domain" description="Pre-rRNA-processing protein Ipi1 N-terminal" evidence="4">
    <location>
        <begin position="142"/>
        <end position="237"/>
    </location>
</feature>
<dbReference type="InterPro" id="IPR024679">
    <property type="entry name" value="Ipi1_N"/>
</dbReference>
<evidence type="ECO:0000256" key="3">
    <source>
        <dbReference type="ARBA" id="ARBA00023242"/>
    </source>
</evidence>
<dbReference type="InterPro" id="IPR011989">
    <property type="entry name" value="ARM-like"/>
</dbReference>
<comment type="similarity">
    <text evidence="2">Belongs to the IPI1/TEX10 family.</text>
</comment>
<reference evidence="5" key="1">
    <citation type="submission" date="2022-03" db="EMBL/GenBank/DDBJ databases">
        <authorList>
            <person name="Tunstrom K."/>
        </authorList>
    </citation>
    <scope>NUCLEOTIDE SEQUENCE</scope>
</reference>
<dbReference type="EMBL" id="CAKOGL010000003">
    <property type="protein sequence ID" value="CAH2084888.1"/>
    <property type="molecule type" value="Genomic_DNA"/>
</dbReference>
<keyword evidence="6" id="KW-1185">Reference proteome</keyword>
<comment type="caution">
    <text evidence="5">The sequence shown here is derived from an EMBL/GenBank/DDBJ whole genome shotgun (WGS) entry which is preliminary data.</text>
</comment>
<accession>A0AAU9TFL3</accession>
<protein>
    <recommendedName>
        <fullName evidence="4">Pre-rRNA-processing protein Ipi1 N-terminal domain-containing protein</fullName>
    </recommendedName>
</protein>
<keyword evidence="3" id="KW-0539">Nucleus</keyword>
<evidence type="ECO:0000256" key="2">
    <source>
        <dbReference type="ARBA" id="ARBA00006427"/>
    </source>
</evidence>
<comment type="subcellular location">
    <subcellularLocation>
        <location evidence="1">Nucleus</location>
    </subcellularLocation>
</comment>
<evidence type="ECO:0000256" key="1">
    <source>
        <dbReference type="ARBA" id="ARBA00004123"/>
    </source>
</evidence>
<dbReference type="PANTHER" id="PTHR16056:SF2">
    <property type="entry name" value="TESTIS-EXPRESSED PROTEIN 10"/>
    <property type="match status" value="1"/>
</dbReference>
<dbReference type="Pfam" id="PF12333">
    <property type="entry name" value="Ipi1_N"/>
    <property type="match status" value="1"/>
</dbReference>
<evidence type="ECO:0000313" key="6">
    <source>
        <dbReference type="Proteomes" id="UP001153954"/>
    </source>
</evidence>